<dbReference type="PANTHER" id="PTHR14084:SF0">
    <property type="entry name" value="KYNURENINASE"/>
    <property type="match status" value="1"/>
</dbReference>
<protein>
    <submittedName>
        <fullName evidence="4">17374_t:CDS:1</fullName>
    </submittedName>
</protein>
<dbReference type="GO" id="GO:0009435">
    <property type="term" value="P:NAD+ biosynthetic process"/>
    <property type="evidence" value="ECO:0007669"/>
    <property type="project" value="InterPro"/>
</dbReference>
<keyword evidence="1" id="KW-0662">Pyridine nucleotide biosynthesis</keyword>
<evidence type="ECO:0000313" key="4">
    <source>
        <dbReference type="EMBL" id="CAG8572049.1"/>
    </source>
</evidence>
<proteinExistence type="predicted"/>
<gene>
    <name evidence="4" type="ORF">RFULGI_LOCUS5498</name>
</gene>
<dbReference type="InterPro" id="IPR010111">
    <property type="entry name" value="Kynureninase"/>
</dbReference>
<dbReference type="GO" id="GO:0030429">
    <property type="term" value="F:kynureninase activity"/>
    <property type="evidence" value="ECO:0007669"/>
    <property type="project" value="InterPro"/>
</dbReference>
<dbReference type="Proteomes" id="UP000789396">
    <property type="component" value="Unassembled WGS sequence"/>
</dbReference>
<dbReference type="Gene3D" id="3.40.640.10">
    <property type="entry name" value="Type I PLP-dependent aspartate aminotransferase-like (Major domain)"/>
    <property type="match status" value="2"/>
</dbReference>
<dbReference type="AlphaFoldDB" id="A0A9N9BNF2"/>
<evidence type="ECO:0000313" key="5">
    <source>
        <dbReference type="Proteomes" id="UP000789396"/>
    </source>
</evidence>
<organism evidence="4 5">
    <name type="scientific">Racocetra fulgida</name>
    <dbReference type="NCBI Taxonomy" id="60492"/>
    <lineage>
        <taxon>Eukaryota</taxon>
        <taxon>Fungi</taxon>
        <taxon>Fungi incertae sedis</taxon>
        <taxon>Mucoromycota</taxon>
        <taxon>Glomeromycotina</taxon>
        <taxon>Glomeromycetes</taxon>
        <taxon>Diversisporales</taxon>
        <taxon>Gigasporaceae</taxon>
        <taxon>Racocetra</taxon>
    </lineage>
</organism>
<reference evidence="4" key="1">
    <citation type="submission" date="2021-06" db="EMBL/GenBank/DDBJ databases">
        <authorList>
            <person name="Kallberg Y."/>
            <person name="Tangrot J."/>
            <person name="Rosling A."/>
        </authorList>
    </citation>
    <scope>NUCLEOTIDE SEQUENCE</scope>
    <source>
        <strain evidence="4">IN212</strain>
    </source>
</reference>
<dbReference type="GO" id="GO:0019441">
    <property type="term" value="P:L-tryptophan catabolic process to kynurenine"/>
    <property type="evidence" value="ECO:0007669"/>
    <property type="project" value="TreeGrafter"/>
</dbReference>
<dbReference type="InterPro" id="IPR015422">
    <property type="entry name" value="PyrdxlP-dep_Trfase_small"/>
</dbReference>
<dbReference type="PANTHER" id="PTHR14084">
    <property type="entry name" value="KYNURENINASE"/>
    <property type="match status" value="1"/>
</dbReference>
<dbReference type="GO" id="GO:0030170">
    <property type="term" value="F:pyridoxal phosphate binding"/>
    <property type="evidence" value="ECO:0007669"/>
    <property type="project" value="InterPro"/>
</dbReference>
<keyword evidence="3" id="KW-0663">Pyridoxal phosphate</keyword>
<dbReference type="GO" id="GO:0005737">
    <property type="term" value="C:cytoplasm"/>
    <property type="evidence" value="ECO:0007669"/>
    <property type="project" value="InterPro"/>
</dbReference>
<dbReference type="Pfam" id="PF22580">
    <property type="entry name" value="KYNU_C"/>
    <property type="match status" value="1"/>
</dbReference>
<sequence>MWDIISPLFKGIHGELTDELKYLKIKHEIKDSRELIERLAAKAKLDPLSVEFSQHLDKHDKLSHLRDEFNIPKSRDVIPKDVVSLNPNESSIYFCGNSLGPMPKRVKELVNQELDVGVNGHFTHPYNRPWLSIEDTVVEKTAEVVGFQVSNPSVLNTVSLLASLEVFSKTSMVQLRSKSILLTGYLEYLLVKQLNGLGYKIITPHDPHQRGCQISLVFDEDKLDKVVKGLLSHGAVVDERSPDCIRIAPNPMYNSFSEVFRFVKALKTTMGDLGFKFEAKK</sequence>
<evidence type="ECO:0000256" key="3">
    <source>
        <dbReference type="ARBA" id="ARBA00022898"/>
    </source>
</evidence>
<dbReference type="Gene3D" id="3.90.1150.10">
    <property type="entry name" value="Aspartate Aminotransferase, domain 1"/>
    <property type="match status" value="2"/>
</dbReference>
<name>A0A9N9BNF2_9GLOM</name>
<dbReference type="OrthoDB" id="5978656at2759"/>
<evidence type="ECO:0000256" key="2">
    <source>
        <dbReference type="ARBA" id="ARBA00022801"/>
    </source>
</evidence>
<dbReference type="GO" id="GO:0043420">
    <property type="term" value="P:anthranilate metabolic process"/>
    <property type="evidence" value="ECO:0007669"/>
    <property type="project" value="TreeGrafter"/>
</dbReference>
<evidence type="ECO:0000256" key="1">
    <source>
        <dbReference type="ARBA" id="ARBA00022642"/>
    </source>
</evidence>
<dbReference type="SUPFAM" id="SSF53383">
    <property type="entry name" value="PLP-dependent transferases"/>
    <property type="match status" value="2"/>
</dbReference>
<dbReference type="InterPro" id="IPR015421">
    <property type="entry name" value="PyrdxlP-dep_Trfase_major"/>
</dbReference>
<dbReference type="InterPro" id="IPR015424">
    <property type="entry name" value="PyrdxlP-dep_Trfase"/>
</dbReference>
<keyword evidence="2" id="KW-0378">Hydrolase</keyword>
<keyword evidence="5" id="KW-1185">Reference proteome</keyword>
<comment type="caution">
    <text evidence="4">The sequence shown here is derived from an EMBL/GenBank/DDBJ whole genome shotgun (WGS) entry which is preliminary data.</text>
</comment>
<accession>A0A9N9BNF2</accession>
<dbReference type="EMBL" id="CAJVPZ010006306">
    <property type="protein sequence ID" value="CAG8572049.1"/>
    <property type="molecule type" value="Genomic_DNA"/>
</dbReference>